<feature type="compositionally biased region" description="Low complexity" evidence="1">
    <location>
        <begin position="187"/>
        <end position="200"/>
    </location>
</feature>
<feature type="region of interest" description="Disordered" evidence="1">
    <location>
        <begin position="483"/>
        <end position="514"/>
    </location>
</feature>
<feature type="signal peptide" evidence="2">
    <location>
        <begin position="1"/>
        <end position="22"/>
    </location>
</feature>
<gene>
    <name evidence="3" type="ORF">K435DRAFT_778622</name>
</gene>
<feature type="compositionally biased region" description="Polar residues" evidence="1">
    <location>
        <begin position="505"/>
        <end position="514"/>
    </location>
</feature>
<evidence type="ECO:0000256" key="2">
    <source>
        <dbReference type="SAM" id="SignalP"/>
    </source>
</evidence>
<keyword evidence="2" id="KW-0732">Signal</keyword>
<sequence length="514" mass="53395">MHRSNLLRVVFVALCVSGLSLGAPHPLHTPAGHSSISRSATSTRSSATHASSSPTRSSPTTSSTSSRTTGTSGTGSSTRSTSETTGTTSGTGSSTKTTGTSETGSSTRSTSPTSESGTSTSTSTQPSGSTNSKACPIKGSKSNSKSSLSSRAPPSGSGSSSGTAICGVTVRKAANCDGRPHFGRFKPPSSSSESDSQSPSRGNNPSGGTQSGDKGDGQSDTSMPDAGGPASSDADDERNSNSDSQPDPGNGSPNSRRSDSGSNNGGQNSGGESNQQSGNDRSSDENFDPDNQSQSNPSDHEIPENEQCEHTIELQLVKMAVEQAGLCQILDNLHLDDDEKKAYIERLITDQLLYSPKNLYWVVESVNSEKNRLTARFIRGVKAGNGDTSKVETISDDPSQPEKPGLWISVKNYVTSNKVAPNVDRLLGPLDQAIVGIAHDAASCAGTQATAADKTAAQHWQVPQKWKIATLWPEYVKFIEEQAKLDPSSASQSQAGDDGGPESMDVNQSDTSKD</sequence>
<feature type="compositionally biased region" description="Low complexity" evidence="1">
    <location>
        <begin position="270"/>
        <end position="279"/>
    </location>
</feature>
<evidence type="ECO:0000313" key="4">
    <source>
        <dbReference type="Proteomes" id="UP000297245"/>
    </source>
</evidence>
<feature type="chain" id="PRO_5020410855" evidence="2">
    <location>
        <begin position="23"/>
        <end position="514"/>
    </location>
</feature>
<evidence type="ECO:0000256" key="1">
    <source>
        <dbReference type="SAM" id="MobiDB-lite"/>
    </source>
</evidence>
<evidence type="ECO:0000313" key="3">
    <source>
        <dbReference type="EMBL" id="THU96253.1"/>
    </source>
</evidence>
<dbReference type="OrthoDB" id="3052881at2759"/>
<accession>A0A4S8M3H9</accession>
<keyword evidence="4" id="KW-1185">Reference proteome</keyword>
<protein>
    <submittedName>
        <fullName evidence="3">Uncharacterized protein</fullName>
    </submittedName>
</protein>
<reference evidence="3 4" key="1">
    <citation type="journal article" date="2019" name="Nat. Ecol. Evol.">
        <title>Megaphylogeny resolves global patterns of mushroom evolution.</title>
        <authorList>
            <person name="Varga T."/>
            <person name="Krizsan K."/>
            <person name="Foldi C."/>
            <person name="Dima B."/>
            <person name="Sanchez-Garcia M."/>
            <person name="Sanchez-Ramirez S."/>
            <person name="Szollosi G.J."/>
            <person name="Szarkandi J.G."/>
            <person name="Papp V."/>
            <person name="Albert L."/>
            <person name="Andreopoulos W."/>
            <person name="Angelini C."/>
            <person name="Antonin V."/>
            <person name="Barry K.W."/>
            <person name="Bougher N.L."/>
            <person name="Buchanan P."/>
            <person name="Buyck B."/>
            <person name="Bense V."/>
            <person name="Catcheside P."/>
            <person name="Chovatia M."/>
            <person name="Cooper J."/>
            <person name="Damon W."/>
            <person name="Desjardin D."/>
            <person name="Finy P."/>
            <person name="Geml J."/>
            <person name="Haridas S."/>
            <person name="Hughes K."/>
            <person name="Justo A."/>
            <person name="Karasinski D."/>
            <person name="Kautmanova I."/>
            <person name="Kiss B."/>
            <person name="Kocsube S."/>
            <person name="Kotiranta H."/>
            <person name="LaButti K.M."/>
            <person name="Lechner B.E."/>
            <person name="Liimatainen K."/>
            <person name="Lipzen A."/>
            <person name="Lukacs Z."/>
            <person name="Mihaltcheva S."/>
            <person name="Morgado L.N."/>
            <person name="Niskanen T."/>
            <person name="Noordeloos M.E."/>
            <person name="Ohm R.A."/>
            <person name="Ortiz-Santana B."/>
            <person name="Ovrebo C."/>
            <person name="Racz N."/>
            <person name="Riley R."/>
            <person name="Savchenko A."/>
            <person name="Shiryaev A."/>
            <person name="Soop K."/>
            <person name="Spirin V."/>
            <person name="Szebenyi C."/>
            <person name="Tomsovsky M."/>
            <person name="Tulloss R.E."/>
            <person name="Uehling J."/>
            <person name="Grigoriev I.V."/>
            <person name="Vagvolgyi C."/>
            <person name="Papp T."/>
            <person name="Martin F.M."/>
            <person name="Miettinen O."/>
            <person name="Hibbett D.S."/>
            <person name="Nagy L.G."/>
        </authorList>
    </citation>
    <scope>NUCLEOTIDE SEQUENCE [LARGE SCALE GENOMIC DNA]</scope>
    <source>
        <strain evidence="3 4">CBS 962.96</strain>
    </source>
</reference>
<organism evidence="3 4">
    <name type="scientific">Dendrothele bispora (strain CBS 962.96)</name>
    <dbReference type="NCBI Taxonomy" id="1314807"/>
    <lineage>
        <taxon>Eukaryota</taxon>
        <taxon>Fungi</taxon>
        <taxon>Dikarya</taxon>
        <taxon>Basidiomycota</taxon>
        <taxon>Agaricomycotina</taxon>
        <taxon>Agaricomycetes</taxon>
        <taxon>Agaricomycetidae</taxon>
        <taxon>Agaricales</taxon>
        <taxon>Agaricales incertae sedis</taxon>
        <taxon>Dendrothele</taxon>
    </lineage>
</organism>
<feature type="region of interest" description="Disordered" evidence="1">
    <location>
        <begin position="25"/>
        <end position="304"/>
    </location>
</feature>
<dbReference type="EMBL" id="ML179181">
    <property type="protein sequence ID" value="THU96253.1"/>
    <property type="molecule type" value="Genomic_DNA"/>
</dbReference>
<feature type="compositionally biased region" description="Low complexity" evidence="1">
    <location>
        <begin position="249"/>
        <end position="262"/>
    </location>
</feature>
<feature type="compositionally biased region" description="Low complexity" evidence="1">
    <location>
        <begin position="34"/>
        <end position="161"/>
    </location>
</feature>
<name>A0A4S8M3H9_DENBC</name>
<feature type="compositionally biased region" description="Polar residues" evidence="1">
    <location>
        <begin position="201"/>
        <end position="222"/>
    </location>
</feature>
<dbReference type="AlphaFoldDB" id="A0A4S8M3H9"/>
<dbReference type="Proteomes" id="UP000297245">
    <property type="component" value="Unassembled WGS sequence"/>
</dbReference>
<proteinExistence type="predicted"/>